<sequence length="248" mass="28727">MIILRNKRIVSLVAILAMIALISVYALKCQQRNTASDILADFLKSNYDYIVTNYEIENGKSKMIAVYKGNVVYEPYQQHEILIEDPTGKIELLEANYYEKEGEFFYDRKIRTDSDGNPTWLTGKRSGRRYADLYSKEGLLFNFSHTEKVKGINNLVFIAEYEDTMVYVGDKKTIKLPCTIHLEYYVDPNKKMVTKILYDNEDYARATEVAKLMNEGISQKEAEKRISDSSDLHSVKMIFEILLFNEEG</sequence>
<dbReference type="EMBL" id="QGDL01000009">
    <property type="protein sequence ID" value="PWJ28228.1"/>
    <property type="molecule type" value="Genomic_DNA"/>
</dbReference>
<dbReference type="AlphaFoldDB" id="A0A2Y9CA98"/>
<evidence type="ECO:0000313" key="1">
    <source>
        <dbReference type="EMBL" id="PWJ28228.1"/>
    </source>
</evidence>
<reference evidence="1 2" key="1">
    <citation type="submission" date="2018-05" db="EMBL/GenBank/DDBJ databases">
        <title>The Hungate 1000. A catalogue of reference genomes from the rumen microbiome.</title>
        <authorList>
            <person name="Kelly W."/>
        </authorList>
    </citation>
    <scope>NUCLEOTIDE SEQUENCE [LARGE SCALE GENOMIC DNA]</scope>
    <source>
        <strain evidence="1 2">NLAE-zl-C242</strain>
    </source>
</reference>
<dbReference type="Proteomes" id="UP000245845">
    <property type="component" value="Unassembled WGS sequence"/>
</dbReference>
<evidence type="ECO:0000313" key="2">
    <source>
        <dbReference type="Proteomes" id="UP000245845"/>
    </source>
</evidence>
<proteinExistence type="predicted"/>
<name>A0A2Y9CA98_9FIRM</name>
<gene>
    <name evidence="1" type="ORF">A8806_109107</name>
</gene>
<accession>A0A2Y9CA98</accession>
<keyword evidence="2" id="KW-1185">Reference proteome</keyword>
<organism evidence="1 2">
    <name type="scientific">Faecalicatena orotica</name>
    <dbReference type="NCBI Taxonomy" id="1544"/>
    <lineage>
        <taxon>Bacteria</taxon>
        <taxon>Bacillati</taxon>
        <taxon>Bacillota</taxon>
        <taxon>Clostridia</taxon>
        <taxon>Lachnospirales</taxon>
        <taxon>Lachnospiraceae</taxon>
        <taxon>Faecalicatena</taxon>
    </lineage>
</organism>
<protein>
    <submittedName>
        <fullName evidence="1">Uncharacterized protein</fullName>
    </submittedName>
</protein>
<comment type="caution">
    <text evidence="1">The sequence shown here is derived from an EMBL/GenBank/DDBJ whole genome shotgun (WGS) entry which is preliminary data.</text>
</comment>